<organism evidence="1 2">
    <name type="scientific">Thalassiosira oceanica</name>
    <name type="common">Marine diatom</name>
    <dbReference type="NCBI Taxonomy" id="159749"/>
    <lineage>
        <taxon>Eukaryota</taxon>
        <taxon>Sar</taxon>
        <taxon>Stramenopiles</taxon>
        <taxon>Ochrophyta</taxon>
        <taxon>Bacillariophyta</taxon>
        <taxon>Coscinodiscophyceae</taxon>
        <taxon>Thalassiosirophycidae</taxon>
        <taxon>Thalassiosirales</taxon>
        <taxon>Thalassiosiraceae</taxon>
        <taxon>Thalassiosira</taxon>
    </lineage>
</organism>
<accession>K0SRU8</accession>
<gene>
    <name evidence="1" type="ORF">THAOC_09730</name>
</gene>
<dbReference type="EMBL" id="AGNL01010521">
    <property type="protein sequence ID" value="EJK69053.1"/>
    <property type="molecule type" value="Genomic_DNA"/>
</dbReference>
<dbReference type="Gene3D" id="1.25.40.10">
    <property type="entry name" value="Tetratricopeptide repeat domain"/>
    <property type="match status" value="1"/>
</dbReference>
<comment type="caution">
    <text evidence="1">The sequence shown here is derived from an EMBL/GenBank/DDBJ whole genome shotgun (WGS) entry which is preliminary data.</text>
</comment>
<dbReference type="Proteomes" id="UP000266841">
    <property type="component" value="Unassembled WGS sequence"/>
</dbReference>
<reference evidence="1 2" key="1">
    <citation type="journal article" date="2012" name="Genome Biol.">
        <title>Genome and low-iron response of an oceanic diatom adapted to chronic iron limitation.</title>
        <authorList>
            <person name="Lommer M."/>
            <person name="Specht M."/>
            <person name="Roy A.S."/>
            <person name="Kraemer L."/>
            <person name="Andreson R."/>
            <person name="Gutowska M.A."/>
            <person name="Wolf J."/>
            <person name="Bergner S.V."/>
            <person name="Schilhabel M.B."/>
            <person name="Klostermeier U.C."/>
            <person name="Beiko R.G."/>
            <person name="Rosenstiel P."/>
            <person name="Hippler M."/>
            <person name="Laroche J."/>
        </authorList>
    </citation>
    <scope>NUCLEOTIDE SEQUENCE [LARGE SCALE GENOMIC DNA]</scope>
    <source>
        <strain evidence="1 2">CCMP1005</strain>
    </source>
</reference>
<sequence length="78" mass="8438">TPMPKNDANALAMVQARVGKKDPVAINYLGGQYYHGELGLQKNMCKAIELWAEAVELGSIDALYNLGNAYYHTPTPGA</sequence>
<dbReference type="SUPFAM" id="SSF81901">
    <property type="entry name" value="HCP-like"/>
    <property type="match status" value="1"/>
</dbReference>
<feature type="non-terminal residue" evidence="1">
    <location>
        <position position="1"/>
    </location>
</feature>
<keyword evidence="2" id="KW-1185">Reference proteome</keyword>
<protein>
    <recommendedName>
        <fullName evidence="3">Sel1 repeat family protein</fullName>
    </recommendedName>
</protein>
<dbReference type="InterPro" id="IPR011990">
    <property type="entry name" value="TPR-like_helical_dom_sf"/>
</dbReference>
<evidence type="ECO:0000313" key="1">
    <source>
        <dbReference type="EMBL" id="EJK69053.1"/>
    </source>
</evidence>
<dbReference type="OrthoDB" id="272077at2759"/>
<evidence type="ECO:0000313" key="2">
    <source>
        <dbReference type="Proteomes" id="UP000266841"/>
    </source>
</evidence>
<dbReference type="AlphaFoldDB" id="K0SRU8"/>
<proteinExistence type="predicted"/>
<evidence type="ECO:0008006" key="3">
    <source>
        <dbReference type="Google" id="ProtNLM"/>
    </source>
</evidence>
<name>K0SRU8_THAOC</name>